<reference evidence="1" key="1">
    <citation type="submission" date="2021-06" db="EMBL/GenBank/DDBJ databases">
        <authorList>
            <person name="Kallberg Y."/>
            <person name="Tangrot J."/>
            <person name="Rosling A."/>
        </authorList>
    </citation>
    <scope>NUCLEOTIDE SEQUENCE</scope>
    <source>
        <strain evidence="1">FL130A</strain>
    </source>
</reference>
<comment type="caution">
    <text evidence="1">The sequence shown here is derived from an EMBL/GenBank/DDBJ whole genome shotgun (WGS) entry which is preliminary data.</text>
</comment>
<keyword evidence="2" id="KW-1185">Reference proteome</keyword>
<sequence>MKKQSTRTKTSYAKLKHSLKIIHHRSLEDHPATSTANFSLRKAQIIHIIEILRMVMRRRADDKKIQKDNRKRIALMVNSLVEVQKKYRKWRKTEQLMQRTVEISEEINTTIDDNWDKLVCEFYEFGQQNMQRLGKALDLLEKRIVVDLVGIIE</sequence>
<accession>A0A9N9D276</accession>
<protein>
    <submittedName>
        <fullName evidence="1">522_t:CDS:1</fullName>
    </submittedName>
</protein>
<dbReference type="Proteomes" id="UP000789508">
    <property type="component" value="Unassembled WGS sequence"/>
</dbReference>
<proteinExistence type="predicted"/>
<organism evidence="1 2">
    <name type="scientific">Ambispora leptoticha</name>
    <dbReference type="NCBI Taxonomy" id="144679"/>
    <lineage>
        <taxon>Eukaryota</taxon>
        <taxon>Fungi</taxon>
        <taxon>Fungi incertae sedis</taxon>
        <taxon>Mucoromycota</taxon>
        <taxon>Glomeromycotina</taxon>
        <taxon>Glomeromycetes</taxon>
        <taxon>Archaeosporales</taxon>
        <taxon>Ambisporaceae</taxon>
        <taxon>Ambispora</taxon>
    </lineage>
</organism>
<dbReference type="AlphaFoldDB" id="A0A9N9D276"/>
<evidence type="ECO:0000313" key="1">
    <source>
        <dbReference type="EMBL" id="CAG8623383.1"/>
    </source>
</evidence>
<gene>
    <name evidence="1" type="ORF">ALEPTO_LOCUS9062</name>
</gene>
<name>A0A9N9D276_9GLOM</name>
<dbReference type="OrthoDB" id="10338848at2759"/>
<dbReference type="EMBL" id="CAJVPS010006254">
    <property type="protein sequence ID" value="CAG8623383.1"/>
    <property type="molecule type" value="Genomic_DNA"/>
</dbReference>
<evidence type="ECO:0000313" key="2">
    <source>
        <dbReference type="Proteomes" id="UP000789508"/>
    </source>
</evidence>